<dbReference type="STRING" id="1136941.ACH46_03660"/>
<dbReference type="KEGG" id="goq:ACH46_03660"/>
<organism evidence="1 2">
    <name type="scientific">Gordonia phthalatica</name>
    <dbReference type="NCBI Taxonomy" id="1136941"/>
    <lineage>
        <taxon>Bacteria</taxon>
        <taxon>Bacillati</taxon>
        <taxon>Actinomycetota</taxon>
        <taxon>Actinomycetes</taxon>
        <taxon>Mycobacteriales</taxon>
        <taxon>Gordoniaceae</taxon>
        <taxon>Gordonia</taxon>
    </lineage>
</organism>
<dbReference type="InterPro" id="IPR013783">
    <property type="entry name" value="Ig-like_fold"/>
</dbReference>
<dbReference type="EMBL" id="CP011853">
    <property type="protein sequence ID" value="ALG83771.1"/>
    <property type="molecule type" value="Genomic_DNA"/>
</dbReference>
<keyword evidence="2" id="KW-1185">Reference proteome</keyword>
<accession>A0A0N9NES5</accession>
<evidence type="ECO:0000313" key="2">
    <source>
        <dbReference type="Proteomes" id="UP000063789"/>
    </source>
</evidence>
<dbReference type="Proteomes" id="UP000063789">
    <property type="component" value="Chromosome"/>
</dbReference>
<evidence type="ECO:0000313" key="1">
    <source>
        <dbReference type="EMBL" id="ALG83771.1"/>
    </source>
</evidence>
<gene>
    <name evidence="1" type="ORF">ACH46_03660</name>
</gene>
<dbReference type="PATRIC" id="fig|1136941.3.peg.743"/>
<sequence length="270" mass="29145">MSTPMTTAGRTGIPTKTIAIIAVVAVLVLLASLFAVRSMVGSSTPDAPSGLSVSYEDGKVKAVWNTVSGADEYVLVRDDSTVAYSGSESKAEDLTATAGEHTYRVRAANSGRWSAESAETKVAVLTGWGQLTQFVTQFPDLLPKTPDAEGWQGITCRSMVRALLIERGPSDHGSGDPLVRARMHCFTSDISLQPMWMTSKNAVDQLMSEVSKDDSPESISWRYGTGYVVESARTIYLRFSDRDDLVINLSLKAGGKKELLDLANSMPLEK</sequence>
<name>A0A0N9NES5_9ACTN</name>
<reference evidence="1 2" key="2">
    <citation type="journal article" date="2017" name="Int. J. Syst. Evol. Microbiol.">
        <title>Gordonia phthalatica sp. nov., a di-n-butyl phthalate-degrading bacterium isolated from activated sludge.</title>
        <authorList>
            <person name="Jin D."/>
            <person name="Kong X."/>
            <person name="Jia M."/>
            <person name="Yu X."/>
            <person name="Wang X."/>
            <person name="Zhuang X."/>
            <person name="Deng Y."/>
            <person name="Bai Z."/>
        </authorList>
    </citation>
    <scope>NUCLEOTIDE SEQUENCE [LARGE SCALE GENOMIC DNA]</scope>
    <source>
        <strain evidence="1 2">QH-11</strain>
    </source>
</reference>
<dbReference type="Gene3D" id="2.60.40.10">
    <property type="entry name" value="Immunoglobulins"/>
    <property type="match status" value="1"/>
</dbReference>
<evidence type="ECO:0008006" key="3">
    <source>
        <dbReference type="Google" id="ProtNLM"/>
    </source>
</evidence>
<proteinExistence type="predicted"/>
<dbReference type="GO" id="GO:0005975">
    <property type="term" value="P:carbohydrate metabolic process"/>
    <property type="evidence" value="ECO:0007669"/>
    <property type="project" value="UniProtKB-ARBA"/>
</dbReference>
<reference evidence="2" key="1">
    <citation type="submission" date="2015-06" db="EMBL/GenBank/DDBJ databases">
        <title>Complete genome sequence and metabolic analysis of phthalate degradation pathway in Gordonia sp. QH-11.</title>
        <authorList>
            <person name="Jin D."/>
            <person name="Kong X."/>
            <person name="Bai Z."/>
        </authorList>
    </citation>
    <scope>NUCLEOTIDE SEQUENCE [LARGE SCALE GENOMIC DNA]</scope>
    <source>
        <strain evidence="2">QH-11</strain>
    </source>
</reference>
<protein>
    <recommendedName>
        <fullName evidence="3">Fibronectin type-III domain-containing protein</fullName>
    </recommendedName>
</protein>
<dbReference type="AlphaFoldDB" id="A0A0N9NES5"/>